<dbReference type="GO" id="GO:0034316">
    <property type="term" value="P:negative regulation of Arp2/3 complex-mediated actin nucleation"/>
    <property type="evidence" value="ECO:0007669"/>
    <property type="project" value="EnsemblFungi"/>
</dbReference>
<organism evidence="6 7">
    <name type="scientific">Syncephalastrum racemosum</name>
    <name type="common">Filamentous fungus</name>
    <dbReference type="NCBI Taxonomy" id="13706"/>
    <lineage>
        <taxon>Eukaryota</taxon>
        <taxon>Fungi</taxon>
        <taxon>Fungi incertae sedis</taxon>
        <taxon>Mucoromycota</taxon>
        <taxon>Mucoromycotina</taxon>
        <taxon>Mucoromycetes</taxon>
        <taxon>Mucorales</taxon>
        <taxon>Syncephalastraceae</taxon>
        <taxon>Syncephalastrum</taxon>
    </lineage>
</organism>
<dbReference type="CDD" id="cd11283">
    <property type="entry name" value="ADF_GMF-beta_like"/>
    <property type="match status" value="1"/>
</dbReference>
<dbReference type="PANTHER" id="PTHR11249:SF2">
    <property type="entry name" value="GLIA MATURATION FACTOR"/>
    <property type="match status" value="1"/>
</dbReference>
<dbReference type="InParanoid" id="A0A1X2H5U4"/>
<evidence type="ECO:0000313" key="6">
    <source>
        <dbReference type="EMBL" id="ORY93821.1"/>
    </source>
</evidence>
<gene>
    <name evidence="6" type="ORF">BCR43DRAFT_495385</name>
</gene>
<dbReference type="GO" id="GO:0071933">
    <property type="term" value="F:Arp2/3 complex binding"/>
    <property type="evidence" value="ECO:0007669"/>
    <property type="project" value="EnsemblFungi"/>
</dbReference>
<comment type="similarity">
    <text evidence="1 4">Belongs to the actin-binding proteins ADF family. GMF subfamily.</text>
</comment>
<dbReference type="InterPro" id="IPR002108">
    <property type="entry name" value="ADF-H"/>
</dbReference>
<dbReference type="Pfam" id="PF00241">
    <property type="entry name" value="Cofilin_ADF"/>
    <property type="match status" value="1"/>
</dbReference>
<keyword evidence="7" id="KW-1185">Reference proteome</keyword>
<keyword evidence="2 4" id="KW-0963">Cytoplasm</keyword>
<dbReference type="FunCoup" id="A0A1X2H5U4">
    <property type="interactions" value="124"/>
</dbReference>
<keyword evidence="3 4" id="KW-0539">Nucleus</keyword>
<evidence type="ECO:0000256" key="3">
    <source>
        <dbReference type="ARBA" id="ARBA00023242"/>
    </source>
</evidence>
<evidence type="ECO:0000313" key="7">
    <source>
        <dbReference type="Proteomes" id="UP000242180"/>
    </source>
</evidence>
<dbReference type="Gene3D" id="3.40.20.10">
    <property type="entry name" value="Severin"/>
    <property type="match status" value="1"/>
</dbReference>
<dbReference type="OMA" id="EWKMLYA"/>
<dbReference type="GO" id="GO:0030479">
    <property type="term" value="C:actin cortical patch"/>
    <property type="evidence" value="ECO:0007669"/>
    <property type="project" value="EnsemblFungi"/>
</dbReference>
<evidence type="ECO:0000259" key="5">
    <source>
        <dbReference type="PROSITE" id="PS51263"/>
    </source>
</evidence>
<dbReference type="GO" id="GO:0005634">
    <property type="term" value="C:nucleus"/>
    <property type="evidence" value="ECO:0007669"/>
    <property type="project" value="UniProtKB-SubCell"/>
</dbReference>
<comment type="subcellular location">
    <subcellularLocation>
        <location evidence="4">Cytoplasm</location>
    </subcellularLocation>
    <subcellularLocation>
        <location evidence="4">Nucleus</location>
    </subcellularLocation>
</comment>
<dbReference type="STRING" id="13706.A0A1X2H5U4"/>
<name>A0A1X2H5U4_SYNRA</name>
<dbReference type="Proteomes" id="UP000242180">
    <property type="component" value="Unassembled WGS sequence"/>
</dbReference>
<reference evidence="6 7" key="1">
    <citation type="submission" date="2016-07" db="EMBL/GenBank/DDBJ databases">
        <title>Pervasive Adenine N6-methylation of Active Genes in Fungi.</title>
        <authorList>
            <consortium name="DOE Joint Genome Institute"/>
            <person name="Mondo S.J."/>
            <person name="Dannebaum R.O."/>
            <person name="Kuo R.C."/>
            <person name="Labutti K."/>
            <person name="Haridas S."/>
            <person name="Kuo A."/>
            <person name="Salamov A."/>
            <person name="Ahrendt S.R."/>
            <person name="Lipzen A."/>
            <person name="Sullivan W."/>
            <person name="Andreopoulos W.B."/>
            <person name="Clum A."/>
            <person name="Lindquist E."/>
            <person name="Daum C."/>
            <person name="Ramamoorthy G.K."/>
            <person name="Gryganskyi A."/>
            <person name="Culley D."/>
            <person name="Magnuson J.K."/>
            <person name="James T.Y."/>
            <person name="O'Malley M.A."/>
            <person name="Stajich J.E."/>
            <person name="Spatafora J.W."/>
            <person name="Visel A."/>
            <person name="Grigoriev I.V."/>
        </authorList>
    </citation>
    <scope>NUCLEOTIDE SEQUENCE [LARGE SCALE GENOMIC DNA]</scope>
    <source>
        <strain evidence="6 7">NRRL 2496</strain>
    </source>
</reference>
<dbReference type="SUPFAM" id="SSF55753">
    <property type="entry name" value="Actin depolymerizing proteins"/>
    <property type="match status" value="1"/>
</dbReference>
<dbReference type="PROSITE" id="PS51263">
    <property type="entry name" value="ADF_H"/>
    <property type="match status" value="1"/>
</dbReference>
<dbReference type="GO" id="GO:0071846">
    <property type="term" value="P:actin filament debranching"/>
    <property type="evidence" value="ECO:0007669"/>
    <property type="project" value="EnsemblFungi"/>
</dbReference>
<dbReference type="SMART" id="SM00102">
    <property type="entry name" value="ADF"/>
    <property type="match status" value="1"/>
</dbReference>
<dbReference type="EMBL" id="MCGN01000008">
    <property type="protein sequence ID" value="ORY93821.1"/>
    <property type="molecule type" value="Genomic_DNA"/>
</dbReference>
<dbReference type="FunFam" id="3.40.20.10:FF:000026">
    <property type="entry name" value="Glia maturation factor"/>
    <property type="match status" value="1"/>
</dbReference>
<evidence type="ECO:0000256" key="2">
    <source>
        <dbReference type="ARBA" id="ARBA00022490"/>
    </source>
</evidence>
<protein>
    <submittedName>
        <fullName evidence="6">Glia maturation factor beta-like protein</fullName>
    </submittedName>
</protein>
<feature type="domain" description="ADF-H" evidence="5">
    <location>
        <begin position="2"/>
        <end position="137"/>
    </location>
</feature>
<dbReference type="OrthoDB" id="3919494at2759"/>
<accession>A0A1X2H5U4</accession>
<comment type="caution">
    <text evidence="6">The sequence shown here is derived from an EMBL/GenBank/DDBJ whole genome shotgun (WGS) entry which is preliminary data.</text>
</comment>
<evidence type="ECO:0000256" key="4">
    <source>
        <dbReference type="PIRNR" id="PIRNR001788"/>
    </source>
</evidence>
<dbReference type="InterPro" id="IPR029006">
    <property type="entry name" value="ADF-H/Gelsolin-like_dom_sf"/>
</dbReference>
<dbReference type="GO" id="GO:0003779">
    <property type="term" value="F:actin binding"/>
    <property type="evidence" value="ECO:0007669"/>
    <property type="project" value="InterPro"/>
</dbReference>
<evidence type="ECO:0000256" key="1">
    <source>
        <dbReference type="ARBA" id="ARBA00010055"/>
    </source>
</evidence>
<dbReference type="PANTHER" id="PTHR11249">
    <property type="entry name" value="GLIAL FACTOR NATURATION FACTOR"/>
    <property type="match status" value="1"/>
</dbReference>
<dbReference type="PIRSF" id="PIRSF001788">
    <property type="entry name" value="GMF-beta"/>
    <property type="match status" value="1"/>
</dbReference>
<sequence length="139" mass="16043">MSSTCDISPELVEKIKEFRFAKYSSGNAAFVLQIDRKKLEIVEDEVHDNISVEDLVEELPENSPRFIILSYELTHSDGRKNFPLVFIYWSPSTAKAEINMLYASAKTFLQEKINVNRGFDIREPEQFTDEFLSSQLKSV</sequence>
<proteinExistence type="inferred from homology"/>
<dbReference type="AlphaFoldDB" id="A0A1X2H5U4"/>
<dbReference type="InterPro" id="IPR011171">
    <property type="entry name" value="GMF"/>
</dbReference>